<reference evidence="1 2" key="1">
    <citation type="submission" date="2016-07" db="EMBL/GenBank/DDBJ databases">
        <title>Complete genome sequence of Bradyrhizobium icense LMTR 13T, a potential inoculant strain isolated from lima bean (Phaseolus lunatus) in Peru.</title>
        <authorList>
            <person name="Ormeno-Orrillo E."/>
            <person name="Duran D."/>
            <person name="Rogel M.A."/>
            <person name="Rey L."/>
            <person name="Imperial J."/>
            <person name="Ruiz-Argueso T."/>
            <person name="Martinez-Romero E."/>
        </authorList>
    </citation>
    <scope>NUCLEOTIDE SEQUENCE [LARGE SCALE GENOMIC DNA]</scope>
    <source>
        <strain evidence="1 2">LMTR 13</strain>
    </source>
</reference>
<accession>A0A1B1UJ54</accession>
<protein>
    <submittedName>
        <fullName evidence="1">Uncharacterized protein</fullName>
    </submittedName>
</protein>
<sequence>MLCLHILVQWTTYPQSKGCFDSQRAASIAQFSIVAAVLEYVGRLRGVIAARSQSLRSVSIMRAAISPRVAIRTISKGNLNIGLFVDKASEASILRKRKGRPSIAVTCTADPAVRWRPLAESLHQLFSAW</sequence>
<evidence type="ECO:0000313" key="1">
    <source>
        <dbReference type="EMBL" id="ANW02812.1"/>
    </source>
</evidence>
<dbReference type="AlphaFoldDB" id="A0A1B1UJ54"/>
<evidence type="ECO:0000313" key="2">
    <source>
        <dbReference type="Proteomes" id="UP000092839"/>
    </source>
</evidence>
<keyword evidence="2" id="KW-1185">Reference proteome</keyword>
<dbReference type="EMBL" id="CP016428">
    <property type="protein sequence ID" value="ANW02812.1"/>
    <property type="molecule type" value="Genomic_DNA"/>
</dbReference>
<dbReference type="Proteomes" id="UP000092839">
    <property type="component" value="Chromosome"/>
</dbReference>
<proteinExistence type="predicted"/>
<organism evidence="1 2">
    <name type="scientific">Bradyrhizobium icense</name>
    <dbReference type="NCBI Taxonomy" id="1274631"/>
    <lineage>
        <taxon>Bacteria</taxon>
        <taxon>Pseudomonadati</taxon>
        <taxon>Pseudomonadota</taxon>
        <taxon>Alphaproteobacteria</taxon>
        <taxon>Hyphomicrobiales</taxon>
        <taxon>Nitrobacteraceae</taxon>
        <taxon>Bradyrhizobium</taxon>
    </lineage>
</organism>
<name>A0A1B1UJ54_9BRAD</name>
<dbReference type="KEGG" id="bic:LMTR13_24305"/>
<gene>
    <name evidence="1" type="ORF">LMTR13_24305</name>
</gene>